<dbReference type="InterPro" id="IPR045161">
    <property type="entry name" value="Utp18"/>
</dbReference>
<protein>
    <submittedName>
        <fullName evidence="8">Uncharacterized protein</fullName>
    </submittedName>
</protein>
<organism evidence="7 8">
    <name type="scientific">Plectus sambesii</name>
    <dbReference type="NCBI Taxonomy" id="2011161"/>
    <lineage>
        <taxon>Eukaryota</taxon>
        <taxon>Metazoa</taxon>
        <taxon>Ecdysozoa</taxon>
        <taxon>Nematoda</taxon>
        <taxon>Chromadorea</taxon>
        <taxon>Plectida</taxon>
        <taxon>Plectina</taxon>
        <taxon>Plectoidea</taxon>
        <taxon>Plectidae</taxon>
        <taxon>Plectus</taxon>
    </lineage>
</organism>
<dbReference type="AlphaFoldDB" id="A0A914URS6"/>
<keyword evidence="4" id="KW-0677">Repeat</keyword>
<name>A0A914URS6_9BILA</name>
<reference evidence="8" key="1">
    <citation type="submission" date="2022-11" db="UniProtKB">
        <authorList>
            <consortium name="WormBaseParasite"/>
        </authorList>
    </citation>
    <scope>IDENTIFICATION</scope>
</reference>
<evidence type="ECO:0000256" key="3">
    <source>
        <dbReference type="ARBA" id="ARBA00022574"/>
    </source>
</evidence>
<dbReference type="GO" id="GO:0032040">
    <property type="term" value="C:small-subunit processome"/>
    <property type="evidence" value="ECO:0007669"/>
    <property type="project" value="TreeGrafter"/>
</dbReference>
<dbReference type="SUPFAM" id="SSF50978">
    <property type="entry name" value="WD40 repeat-like"/>
    <property type="match status" value="1"/>
</dbReference>
<dbReference type="GO" id="GO:0034388">
    <property type="term" value="C:Pwp2p-containing subcomplex of 90S preribosome"/>
    <property type="evidence" value="ECO:0007669"/>
    <property type="project" value="TreeGrafter"/>
</dbReference>
<feature type="region of interest" description="Disordered" evidence="6">
    <location>
        <begin position="234"/>
        <end position="291"/>
    </location>
</feature>
<dbReference type="PANTHER" id="PTHR18359:SF0">
    <property type="entry name" value="U3 SMALL NUCLEOLAR RNA-ASSOCIATED PROTEIN 18 HOMOLOG"/>
    <property type="match status" value="1"/>
</dbReference>
<dbReference type="PANTHER" id="PTHR18359">
    <property type="entry name" value="WD-REPEAT PROTEIN-RELATED"/>
    <property type="match status" value="1"/>
</dbReference>
<evidence type="ECO:0000313" key="8">
    <source>
        <dbReference type="WBParaSite" id="PSAMB.scaffold12080size2965.g34622.t1"/>
    </source>
</evidence>
<evidence type="ECO:0000313" key="7">
    <source>
        <dbReference type="Proteomes" id="UP000887566"/>
    </source>
</evidence>
<dbReference type="GO" id="GO:0006364">
    <property type="term" value="P:rRNA processing"/>
    <property type="evidence" value="ECO:0007669"/>
    <property type="project" value="UniProtKB-KW"/>
</dbReference>
<evidence type="ECO:0000256" key="5">
    <source>
        <dbReference type="ARBA" id="ARBA00023242"/>
    </source>
</evidence>
<evidence type="ECO:0000256" key="6">
    <source>
        <dbReference type="SAM" id="MobiDB-lite"/>
    </source>
</evidence>
<dbReference type="Proteomes" id="UP000887566">
    <property type="component" value="Unplaced"/>
</dbReference>
<dbReference type="InterPro" id="IPR036322">
    <property type="entry name" value="WD40_repeat_dom_sf"/>
</dbReference>
<evidence type="ECO:0000256" key="4">
    <source>
        <dbReference type="ARBA" id="ARBA00022737"/>
    </source>
</evidence>
<keyword evidence="3" id="KW-0853">WD repeat</keyword>
<accession>A0A914URS6</accession>
<keyword evidence="7" id="KW-1185">Reference proteome</keyword>
<evidence type="ECO:0000256" key="2">
    <source>
        <dbReference type="ARBA" id="ARBA00022552"/>
    </source>
</evidence>
<proteinExistence type="predicted"/>
<dbReference type="WBParaSite" id="PSAMB.scaffold12080size2965.g34622.t1">
    <property type="protein sequence ID" value="PSAMB.scaffold12080size2965.g34622.t1"/>
    <property type="gene ID" value="PSAMB.scaffold12080size2965.g34622"/>
</dbReference>
<dbReference type="InterPro" id="IPR015943">
    <property type="entry name" value="WD40/YVTN_repeat-like_dom_sf"/>
</dbReference>
<evidence type="ECO:0000256" key="1">
    <source>
        <dbReference type="ARBA" id="ARBA00004604"/>
    </source>
</evidence>
<keyword evidence="5" id="KW-0539">Nucleus</keyword>
<feature type="compositionally biased region" description="Polar residues" evidence="6">
    <location>
        <begin position="276"/>
        <end position="291"/>
    </location>
</feature>
<comment type="subcellular location">
    <subcellularLocation>
        <location evidence="1">Nucleus</location>
        <location evidence="1">Nucleolus</location>
    </subcellularLocation>
</comment>
<sequence>MIQCDYAIDKVGRKKGEGTESDDEADSAELELTRSTGQYLTKSRVLPRHSLAYKRLRDPTFGHRSKKPLNSIEFHPVTKVLLAAGDSGKATLFKIDGDENPLLQSANFERFPIKTAHFSADGAKVFVASAAQEYFHSYDLLSANIVQIMTPKGIKRQRLSKFEVSPDGQYLAFCGKYGEIHLLSAKSMEWVKTLKMAGEVTAMSFSPSDPTLLYTYSGYRRHLQSSVNRVKLSDSERGGALQQRTMSEPGTFHGILRERDEQAGNRPPNRPRKSCDNNMLRNSGILSGSLT</sequence>
<keyword evidence="2" id="KW-0698">rRNA processing</keyword>
<dbReference type="Gene3D" id="2.130.10.10">
    <property type="entry name" value="YVTN repeat-like/Quinoprotein amine dehydrogenase"/>
    <property type="match status" value="1"/>
</dbReference>